<comment type="caution">
    <text evidence="3">The sequence shown here is derived from an EMBL/GenBank/DDBJ whole genome shotgun (WGS) entry which is preliminary data.</text>
</comment>
<dbReference type="OrthoDB" id="791981at2"/>
<dbReference type="Proteomes" id="UP000236641">
    <property type="component" value="Unassembled WGS sequence"/>
</dbReference>
<dbReference type="Gene3D" id="3.40.50.2000">
    <property type="entry name" value="Glycogen Phosphorylase B"/>
    <property type="match status" value="2"/>
</dbReference>
<dbReference type="Pfam" id="PF00534">
    <property type="entry name" value="Glycos_transf_1"/>
    <property type="match status" value="1"/>
</dbReference>
<dbReference type="SUPFAM" id="SSF53756">
    <property type="entry name" value="UDP-Glycosyltransferase/glycogen phosphorylase"/>
    <property type="match status" value="1"/>
</dbReference>
<protein>
    <submittedName>
        <fullName evidence="3">Glycosyltransferase</fullName>
    </submittedName>
</protein>
<dbReference type="AlphaFoldDB" id="A0A2K1DYC4"/>
<keyword evidence="3" id="KW-0808">Transferase</keyword>
<sequence>MTNNKIKILFILPSLAAGGAERILSFVAQEIDKTLFDTTLLVTGYEKDTVYTLKDLNVVYLNKPRVLKSIFSITNYLKQHKPNIVVTSIVHLNTMAALISVRFPKIKFVAREANVLSTLSRYNPYTKSIFPKFLVKTAYKLVDTIICQSKDMQDDMITNYGVLKSKTVLINNPITKYHPLKKVNRIDDNSLKLITVARLSKEKGHDRLLRALSNISFKFSYTIIGDGIEKSTILNLVKQYQLEDHVRFIKYTDNVSDYLSDSDLFLQGSYVEGFPNVLLESCIVGTPILAFNAPGGLNEIIEHGENGFIAHGIEEFIDYLNNLYSDFIFKPESVSQVVKDRFDKMVIIEKYENLFKALME</sequence>
<dbReference type="Pfam" id="PF13439">
    <property type="entry name" value="Glyco_transf_4"/>
    <property type="match status" value="1"/>
</dbReference>
<feature type="domain" description="Glycosyltransferase subfamily 4-like N-terminal" evidence="2">
    <location>
        <begin position="18"/>
        <end position="174"/>
    </location>
</feature>
<proteinExistence type="predicted"/>
<feature type="domain" description="Glycosyl transferase family 1" evidence="1">
    <location>
        <begin position="181"/>
        <end position="326"/>
    </location>
</feature>
<evidence type="ECO:0000313" key="4">
    <source>
        <dbReference type="Proteomes" id="UP000236641"/>
    </source>
</evidence>
<dbReference type="GO" id="GO:0016757">
    <property type="term" value="F:glycosyltransferase activity"/>
    <property type="evidence" value="ECO:0007669"/>
    <property type="project" value="InterPro"/>
</dbReference>
<evidence type="ECO:0000259" key="2">
    <source>
        <dbReference type="Pfam" id="PF13439"/>
    </source>
</evidence>
<dbReference type="InterPro" id="IPR028098">
    <property type="entry name" value="Glyco_trans_4-like_N"/>
</dbReference>
<evidence type="ECO:0000259" key="1">
    <source>
        <dbReference type="Pfam" id="PF00534"/>
    </source>
</evidence>
<keyword evidence="4" id="KW-1185">Reference proteome</keyword>
<dbReference type="CDD" id="cd03811">
    <property type="entry name" value="GT4_GT28_WabH-like"/>
    <property type="match status" value="1"/>
</dbReference>
<dbReference type="InterPro" id="IPR001296">
    <property type="entry name" value="Glyco_trans_1"/>
</dbReference>
<dbReference type="RefSeq" id="WP_103052068.1">
    <property type="nucleotide sequence ID" value="NZ_POWF01000004.1"/>
</dbReference>
<organism evidence="3 4">
    <name type="scientific">Hanstruepera neustonica</name>
    <dbReference type="NCBI Taxonomy" id="1445657"/>
    <lineage>
        <taxon>Bacteria</taxon>
        <taxon>Pseudomonadati</taxon>
        <taxon>Bacteroidota</taxon>
        <taxon>Flavobacteriia</taxon>
        <taxon>Flavobacteriales</taxon>
        <taxon>Flavobacteriaceae</taxon>
        <taxon>Hanstruepera</taxon>
    </lineage>
</organism>
<dbReference type="PANTHER" id="PTHR12526:SF630">
    <property type="entry name" value="GLYCOSYLTRANSFERASE"/>
    <property type="match status" value="1"/>
</dbReference>
<evidence type="ECO:0000313" key="3">
    <source>
        <dbReference type="EMBL" id="PNQ73029.1"/>
    </source>
</evidence>
<dbReference type="EMBL" id="POWF01000004">
    <property type="protein sequence ID" value="PNQ73029.1"/>
    <property type="molecule type" value="Genomic_DNA"/>
</dbReference>
<accession>A0A2K1DYC4</accession>
<name>A0A2K1DYC4_9FLAO</name>
<reference evidence="3 4" key="1">
    <citation type="submission" date="2018-01" db="EMBL/GenBank/DDBJ databases">
        <title>The draft genome of Hanstruepera neustonica JCM19743.</title>
        <authorList>
            <person name="He R.-H."/>
            <person name="Du Z.-J."/>
        </authorList>
    </citation>
    <scope>NUCLEOTIDE SEQUENCE [LARGE SCALE GENOMIC DNA]</scope>
    <source>
        <strain evidence="3 4">JCM19743</strain>
    </source>
</reference>
<gene>
    <name evidence="3" type="ORF">C1T31_08520</name>
</gene>
<dbReference type="PANTHER" id="PTHR12526">
    <property type="entry name" value="GLYCOSYLTRANSFERASE"/>
    <property type="match status" value="1"/>
</dbReference>